<sequence length="210" mass="22657">MFRAALIGDLVGSRDAADRQALHTRLSRALAAVQQQLPSLDPPVIQAGDEVQCSYATVGEALHAGFLLRILLAPEADIRFGVGWGRVEVLDAQRRTQDGPAWWQARAAIDTVEARAQHPGTRYARFCYRSAPDGSGPTEAAVEAALLCRDHLMGSLDTRSMRILGGLVAGRSKTEIGRAEKISTSAVSQRTQRDGLDVIVAASAMLREVR</sequence>
<dbReference type="Pfam" id="PF16264">
    <property type="entry name" value="SatD"/>
    <property type="match status" value="1"/>
</dbReference>
<evidence type="ECO:0000313" key="2">
    <source>
        <dbReference type="Proteomes" id="UP000613840"/>
    </source>
</evidence>
<protein>
    <recommendedName>
        <fullName evidence="3">SatD family (SatD)</fullName>
    </recommendedName>
</protein>
<keyword evidence="2" id="KW-1185">Reference proteome</keyword>
<gene>
    <name evidence="1" type="ORF">GCM10011575_07830</name>
</gene>
<organism evidence="1 2">
    <name type="scientific">Microlunatus endophyticus</name>
    <dbReference type="NCBI Taxonomy" id="1716077"/>
    <lineage>
        <taxon>Bacteria</taxon>
        <taxon>Bacillati</taxon>
        <taxon>Actinomycetota</taxon>
        <taxon>Actinomycetes</taxon>
        <taxon>Propionibacteriales</taxon>
        <taxon>Propionibacteriaceae</taxon>
        <taxon>Microlunatus</taxon>
    </lineage>
</organism>
<dbReference type="Proteomes" id="UP000613840">
    <property type="component" value="Unassembled WGS sequence"/>
</dbReference>
<reference evidence="1" key="1">
    <citation type="journal article" date="2014" name="Int. J. Syst. Evol. Microbiol.">
        <title>Complete genome sequence of Corynebacterium casei LMG S-19264T (=DSM 44701T), isolated from a smear-ripened cheese.</title>
        <authorList>
            <consortium name="US DOE Joint Genome Institute (JGI-PGF)"/>
            <person name="Walter F."/>
            <person name="Albersmeier A."/>
            <person name="Kalinowski J."/>
            <person name="Ruckert C."/>
        </authorList>
    </citation>
    <scope>NUCLEOTIDE SEQUENCE</scope>
    <source>
        <strain evidence="1">CGMCC 4.7306</strain>
    </source>
</reference>
<evidence type="ECO:0000313" key="1">
    <source>
        <dbReference type="EMBL" id="GGL52011.1"/>
    </source>
</evidence>
<dbReference type="EMBL" id="BMMZ01000002">
    <property type="protein sequence ID" value="GGL52011.1"/>
    <property type="molecule type" value="Genomic_DNA"/>
</dbReference>
<proteinExistence type="predicted"/>
<dbReference type="InterPro" id="IPR032580">
    <property type="entry name" value="SatD"/>
</dbReference>
<accession>A0A917S224</accession>
<comment type="caution">
    <text evidence="1">The sequence shown here is derived from an EMBL/GenBank/DDBJ whole genome shotgun (WGS) entry which is preliminary data.</text>
</comment>
<dbReference type="AlphaFoldDB" id="A0A917S224"/>
<evidence type="ECO:0008006" key="3">
    <source>
        <dbReference type="Google" id="ProtNLM"/>
    </source>
</evidence>
<name>A0A917S224_9ACTN</name>
<reference evidence="1" key="2">
    <citation type="submission" date="2020-09" db="EMBL/GenBank/DDBJ databases">
        <authorList>
            <person name="Sun Q."/>
            <person name="Zhou Y."/>
        </authorList>
    </citation>
    <scope>NUCLEOTIDE SEQUENCE</scope>
    <source>
        <strain evidence="1">CGMCC 4.7306</strain>
    </source>
</reference>